<dbReference type="Gene3D" id="3.30.2140.10">
    <property type="entry name" value="Arylamine N-acetyltransferase"/>
    <property type="match status" value="1"/>
</dbReference>
<dbReference type="InterPro" id="IPR001447">
    <property type="entry name" value="Arylamine_N-AcTrfase"/>
</dbReference>
<evidence type="ECO:0000313" key="5">
    <source>
        <dbReference type="Proteomes" id="UP000002748"/>
    </source>
</evidence>
<evidence type="ECO:0000256" key="3">
    <source>
        <dbReference type="SAM" id="MobiDB-lite"/>
    </source>
</evidence>
<dbReference type="RefSeq" id="XP_014180810.1">
    <property type="nucleotide sequence ID" value="XM_014325335.1"/>
</dbReference>
<dbReference type="KEGG" id="tasa:A1Q1_02390"/>
<accession>J5QQM7</accession>
<dbReference type="GeneID" id="25985904"/>
<gene>
    <name evidence="4" type="ORF">A1Q1_02390</name>
</gene>
<dbReference type="PANTHER" id="PTHR11786">
    <property type="entry name" value="N-HYDROXYARYLAMINE O-ACETYLTRANSFERASE"/>
    <property type="match status" value="1"/>
</dbReference>
<keyword evidence="2" id="KW-0012">Acyltransferase</keyword>
<dbReference type="OrthoDB" id="3349226at2759"/>
<dbReference type="GO" id="GO:0016407">
    <property type="term" value="F:acetyltransferase activity"/>
    <property type="evidence" value="ECO:0007669"/>
    <property type="project" value="InterPro"/>
</dbReference>
<comment type="similarity">
    <text evidence="1 2">Belongs to the arylamine N-acetyltransferase family.</text>
</comment>
<dbReference type="AlphaFoldDB" id="J5QQM7"/>
<dbReference type="VEuPathDB" id="FungiDB:A1Q1_02390"/>
<sequence>MTHRPRNSGSASSQPLIHTSSSSTAMSLGDRYLNLLGLERPAKLDLAALTTILHAHLRAFPFENVTPFSGIPVSVDTEEIYAKFASGRGGYCMEHHQLCQPALADIGFAAERQMARVYVGTNERALAQTHQVTLVTFPDDSTYIFDPGFGATTPKTPLCISSGPEPQKNEWQTLRVVPATHDVVEKIGAAKVGEDVHLIVESEFEGNWMPQYGLTRPGAVHADIEAFNWWVCTYPKSNFVTNLMCATWNGDDDRVTVGGRVVKKRSPGRPDQVAVMDSEEDARKWLVEEMGLRLSEEELRRCWEKLSTLPRPEIK</sequence>
<dbReference type="Proteomes" id="UP000002748">
    <property type="component" value="Unassembled WGS sequence"/>
</dbReference>
<feature type="compositionally biased region" description="Polar residues" evidence="3">
    <location>
        <begin position="7"/>
        <end position="21"/>
    </location>
</feature>
<dbReference type="Gene3D" id="2.40.128.150">
    <property type="entry name" value="Cysteine proteinases"/>
    <property type="match status" value="1"/>
</dbReference>
<dbReference type="Pfam" id="PF00797">
    <property type="entry name" value="Acetyltransf_2"/>
    <property type="match status" value="1"/>
</dbReference>
<dbReference type="PANTHER" id="PTHR11786:SF0">
    <property type="entry name" value="ARYLAMINE N-ACETYLTRANSFERASE 4-RELATED"/>
    <property type="match status" value="1"/>
</dbReference>
<feature type="region of interest" description="Disordered" evidence="3">
    <location>
        <begin position="1"/>
        <end position="21"/>
    </location>
</feature>
<dbReference type="PRINTS" id="PR01543">
    <property type="entry name" value="ANATRNSFRASE"/>
</dbReference>
<comment type="caution">
    <text evidence="4">The sequence shown here is derived from an EMBL/GenBank/DDBJ whole genome shotgun (WGS) entry which is preliminary data.</text>
</comment>
<dbReference type="HOGENOM" id="CLU_049918_2_0_1"/>
<reference evidence="4 5" key="1">
    <citation type="journal article" date="2012" name="Eukaryot. Cell">
        <title>Draft genome sequence of CBS 2479, the standard type strain of Trichosporon asahii.</title>
        <authorList>
            <person name="Yang R.Y."/>
            <person name="Li H.T."/>
            <person name="Zhu H."/>
            <person name="Zhou G.P."/>
            <person name="Wang M."/>
            <person name="Wang L."/>
        </authorList>
    </citation>
    <scope>NUCLEOTIDE SEQUENCE [LARGE SCALE GENOMIC DNA]</scope>
    <source>
        <strain evidence="5">ATCC 90039 / CBS 2479 / JCM 2466 / KCTC 7840 / NCYC 2677 / UAMH 7654</strain>
    </source>
</reference>
<evidence type="ECO:0000313" key="4">
    <source>
        <dbReference type="EMBL" id="EJT48588.1"/>
    </source>
</evidence>
<keyword evidence="2 4" id="KW-0808">Transferase</keyword>
<protein>
    <submittedName>
        <fullName evidence="4">Arylamine N-acetyltransferase</fullName>
    </submittedName>
</protein>
<name>J5QQM7_TRIAS</name>
<evidence type="ECO:0000256" key="1">
    <source>
        <dbReference type="ARBA" id="ARBA00006547"/>
    </source>
</evidence>
<dbReference type="EMBL" id="ALBS01000197">
    <property type="protein sequence ID" value="EJT48588.1"/>
    <property type="molecule type" value="Genomic_DNA"/>
</dbReference>
<dbReference type="InterPro" id="IPR038765">
    <property type="entry name" value="Papain-like_cys_pep_sf"/>
</dbReference>
<dbReference type="SUPFAM" id="SSF54001">
    <property type="entry name" value="Cysteine proteinases"/>
    <property type="match status" value="1"/>
</dbReference>
<organism evidence="4 5">
    <name type="scientific">Trichosporon asahii var. asahii (strain ATCC 90039 / CBS 2479 / JCM 2466 / KCTC 7840 / NBRC 103889/ NCYC 2677 / UAMH 7654)</name>
    <name type="common">Yeast</name>
    <dbReference type="NCBI Taxonomy" id="1186058"/>
    <lineage>
        <taxon>Eukaryota</taxon>
        <taxon>Fungi</taxon>
        <taxon>Dikarya</taxon>
        <taxon>Basidiomycota</taxon>
        <taxon>Agaricomycotina</taxon>
        <taxon>Tremellomycetes</taxon>
        <taxon>Trichosporonales</taxon>
        <taxon>Trichosporonaceae</taxon>
        <taxon>Trichosporon</taxon>
    </lineage>
</organism>
<proteinExistence type="inferred from homology"/>
<evidence type="ECO:0000256" key="2">
    <source>
        <dbReference type="RuleBase" id="RU003452"/>
    </source>
</evidence>